<dbReference type="Proteomes" id="UP000185427">
    <property type="component" value="Plasmid pSNU175-3"/>
</dbReference>
<organism evidence="1 2">
    <name type="scientific">Limosilactobacillus fermentum</name>
    <name type="common">Lactobacillus fermentum</name>
    <dbReference type="NCBI Taxonomy" id="1613"/>
    <lineage>
        <taxon>Bacteria</taxon>
        <taxon>Bacillati</taxon>
        <taxon>Bacillota</taxon>
        <taxon>Bacilli</taxon>
        <taxon>Lactobacillales</taxon>
        <taxon>Lactobacillaceae</taxon>
        <taxon>Limosilactobacillus</taxon>
    </lineage>
</organism>
<proteinExistence type="predicted"/>
<evidence type="ECO:0000313" key="2">
    <source>
        <dbReference type="Proteomes" id="UP000185427"/>
    </source>
</evidence>
<evidence type="ECO:0000313" key="1">
    <source>
        <dbReference type="EMBL" id="APU47019.1"/>
    </source>
</evidence>
<sequence>MIDQTHADRVKNANDEEFRRVVGIKRTTFQVMVELVDEDYRQVHQRRGRRSKLDPEAKVLVTLDYLRNYGTLLELSFKVQGIRLTRFLIVNECILFN</sequence>
<gene>
    <name evidence="1" type="ORF">BUW47_11385</name>
</gene>
<keyword evidence="1" id="KW-0614">Plasmid</keyword>
<protein>
    <submittedName>
        <fullName evidence="1">Uncharacterized protein</fullName>
    </submittedName>
</protein>
<name>A0A1L7GYJ8_LIMFE</name>
<accession>A0A1L7GYJ8</accession>
<geneLocation type="plasmid" evidence="2">
    <name>psnu175-3</name>
</geneLocation>
<dbReference type="EMBL" id="CP019032">
    <property type="protein sequence ID" value="APU47019.1"/>
    <property type="molecule type" value="Genomic_DNA"/>
</dbReference>
<reference evidence="1 2" key="1">
    <citation type="submission" date="2016-12" db="EMBL/GenBank/DDBJ databases">
        <title>Complete Genome Sequence of Lactobacillus fermentum Strain SNUV175, a Probiotic for Treatment of Bacterial Vaginosis.</title>
        <authorList>
            <person name="Lee S."/>
            <person name="You H.J."/>
            <person name="Kwon B."/>
            <person name="Ko G."/>
        </authorList>
    </citation>
    <scope>NUCLEOTIDE SEQUENCE [LARGE SCALE GENOMIC DNA]</scope>
    <source>
        <strain evidence="1 2">SNUV175</strain>
        <plasmid evidence="2">psnu175-3</plasmid>
    </source>
</reference>
<dbReference type="AlphaFoldDB" id="A0A1L7GYJ8"/>